<keyword evidence="1" id="KW-0175">Coiled coil</keyword>
<feature type="signal peptide" evidence="3">
    <location>
        <begin position="1"/>
        <end position="19"/>
    </location>
</feature>
<organism evidence="4 5">
    <name type="scientific">Aquimarina gracilis</name>
    <dbReference type="NCBI Taxonomy" id="874422"/>
    <lineage>
        <taxon>Bacteria</taxon>
        <taxon>Pseudomonadati</taxon>
        <taxon>Bacteroidota</taxon>
        <taxon>Flavobacteriia</taxon>
        <taxon>Flavobacteriales</taxon>
        <taxon>Flavobacteriaceae</taxon>
        <taxon>Aquimarina</taxon>
    </lineage>
</organism>
<dbReference type="InterPro" id="IPR019861">
    <property type="entry name" value="PorP/SprF_Bacteroidetes"/>
</dbReference>
<dbReference type="EMBL" id="JAYKLX010000010">
    <property type="protein sequence ID" value="MEB3347780.1"/>
    <property type="molecule type" value="Genomic_DNA"/>
</dbReference>
<feature type="region of interest" description="Disordered" evidence="2">
    <location>
        <begin position="900"/>
        <end position="924"/>
    </location>
</feature>
<feature type="compositionally biased region" description="Basic and acidic residues" evidence="2">
    <location>
        <begin position="900"/>
        <end position="909"/>
    </location>
</feature>
<keyword evidence="3" id="KW-0732">Signal</keyword>
<reference evidence="4 5" key="1">
    <citation type="journal article" date="2013" name="Int. J. Syst. Evol. Microbiol.">
        <title>Aquimarina gracilis sp. nov., isolated from the gut microflora of a mussel, Mytilus coruscus, and emended description of Aquimarina spongiae.</title>
        <authorList>
            <person name="Park S.C."/>
            <person name="Choe H.N."/>
            <person name="Baik K.S."/>
            <person name="Seong C.N."/>
        </authorList>
    </citation>
    <scope>NUCLEOTIDE SEQUENCE [LARGE SCALE GENOMIC DNA]</scope>
    <source>
        <strain evidence="4 5">PSC32</strain>
    </source>
</reference>
<accession>A0ABU6A135</accession>
<evidence type="ECO:0000256" key="1">
    <source>
        <dbReference type="SAM" id="Coils"/>
    </source>
</evidence>
<dbReference type="Proteomes" id="UP001327027">
    <property type="component" value="Unassembled WGS sequence"/>
</dbReference>
<sequence length="1209" mass="135420">MIRKLLLLIVCLSLSQVKGQDESTSTYGVLPTDIPTHNLVKYNRFYFNPTFSLVRENKKSINVYNKTQWAGFNDNPQTYLINYTANFDEKTGVSIGLHQQNEGIYRYFGGIANFAYNLELDDDMNFTFGLNLGFSQSGIKSNIDSATSTLLNNGVEVTDPVILNYENSSVFQLTPGVNFNYAEFDVGVSVVNLAAYNLSASELFTDNMAFTGHVMYTTSLERRSDKTIRGMAYANMLTSADDAESDSSLRYGGNVIVDLPELGWAQAGYNSFYGASVGIGGNITENVSVGYTYEMGLGDTSDFGSTHEIGLAYNFVTEKPRGRRSGPKSSTQKAYEERDSEIRRLKKEILEQNRIIRDLQQNGEIPTQEQRAMSELERSIAEAKEREAKAASELELKREEEVKLLNKEAEELAAQRELERQVAEQQAEEERLAAEKELERQTAEQKAEEERLAAQKDIEREVTEQETEEARIAAEEEAREAEAAQQQEEEERLAAQKEIERQEAEQKAEEERLAAQKEIERQIAVQQAEDDRKVQELIEQTRQVIATGDLDALRNQAQIVQASTILPEADMQSLTAELNTAIQSKEDAAARLAEEQRLAAEAEAARLAEEQRSVQQLIRETREIVASGDLATLRSQAEIVQASTILPEADKQSLTAELNTAIQAKETAAARLAEEQRLAAEAEAARLAEEQRQIQELITQTQQVIATGELDALRNQAQIVQSSTILPEADKQSLTAELNTAIQAKEEAAARLAEEQRLAAEAEAARLAEEQRQIQELITQTQQVIATGELDALRNQAQIVQASTILPEADKQSLTAELNTAIQAKEAAAARLAEEQRQVQELITQTRQVIATGELDALRNQAQIVQSSTILPEADKQSLTAELNAAIQAKEDAAAEAARLAEEERRRQEAAAAAAASSEDEEGLDEIKKELDNNARVSSKIFARRDSLLTTSLNVDKRGFNRLLESLVNMNDDAEEAKNSDPVSSKRLTASNRFVKFADATRPQAQYATKFIPGYPEGYYLIGNVFKGGTYAEKFTSTLKDLGFNDSQIIVNPENQFQYVAIESYTDKDEAARKYLSNIDNRYFGEMWILHIAKSRVESFKRLLQETKLITDTVKDDTVLTESLSYIGGHNIENGYYLITNIFKRENYFERGMAKLRDQGLEPQYFRNPKDNYIYVYLKRFDNLDEAKQSLFSNVNNSYSGDLYILKIQ</sequence>
<dbReference type="RefSeq" id="WP_324181803.1">
    <property type="nucleotide sequence ID" value="NZ_BAABAW010000011.1"/>
</dbReference>
<evidence type="ECO:0000313" key="5">
    <source>
        <dbReference type="Proteomes" id="UP001327027"/>
    </source>
</evidence>
<feature type="region of interest" description="Disordered" evidence="2">
    <location>
        <begin position="318"/>
        <end position="339"/>
    </location>
</feature>
<feature type="region of interest" description="Disordered" evidence="2">
    <location>
        <begin position="417"/>
        <end position="513"/>
    </location>
</feature>
<keyword evidence="5" id="KW-1185">Reference proteome</keyword>
<name>A0ABU6A135_9FLAO</name>
<evidence type="ECO:0000313" key="4">
    <source>
        <dbReference type="EMBL" id="MEB3347780.1"/>
    </source>
</evidence>
<feature type="coiled-coil region" evidence="1">
    <location>
        <begin position="571"/>
        <end position="620"/>
    </location>
</feature>
<feature type="coiled-coil region" evidence="1">
    <location>
        <begin position="731"/>
        <end position="780"/>
    </location>
</feature>
<proteinExistence type="predicted"/>
<feature type="compositionally biased region" description="Basic and acidic residues" evidence="2">
    <location>
        <begin position="492"/>
        <end position="513"/>
    </location>
</feature>
<protein>
    <submittedName>
        <fullName evidence="4">PorP/SprF family type IX secretion system membrane protein</fullName>
    </submittedName>
</protein>
<feature type="coiled-coil region" evidence="1">
    <location>
        <begin position="811"/>
        <end position="845"/>
    </location>
</feature>
<dbReference type="NCBIfam" id="TIGR03519">
    <property type="entry name" value="T9SS_PorP_fam"/>
    <property type="match status" value="1"/>
</dbReference>
<feature type="compositionally biased region" description="Basic and acidic residues" evidence="2">
    <location>
        <begin position="417"/>
        <end position="482"/>
    </location>
</feature>
<dbReference type="Pfam" id="PF11751">
    <property type="entry name" value="PorP_SprF"/>
    <property type="match status" value="1"/>
</dbReference>
<evidence type="ECO:0000256" key="2">
    <source>
        <dbReference type="SAM" id="MobiDB-lite"/>
    </source>
</evidence>
<feature type="coiled-coil region" evidence="1">
    <location>
        <begin position="665"/>
        <end position="700"/>
    </location>
</feature>
<dbReference type="CDD" id="cd06503">
    <property type="entry name" value="ATP-synt_Fo_b"/>
    <property type="match status" value="1"/>
</dbReference>
<comment type="caution">
    <text evidence="4">The sequence shown here is derived from an EMBL/GenBank/DDBJ whole genome shotgun (WGS) entry which is preliminary data.</text>
</comment>
<gene>
    <name evidence="4" type="ORF">U6A24_20045</name>
</gene>
<feature type="chain" id="PRO_5045293239" evidence="3">
    <location>
        <begin position="20"/>
        <end position="1209"/>
    </location>
</feature>
<evidence type="ECO:0000256" key="3">
    <source>
        <dbReference type="SAM" id="SignalP"/>
    </source>
</evidence>